<dbReference type="Gene3D" id="3.40.50.720">
    <property type="entry name" value="NAD(P)-binding Rossmann-like Domain"/>
    <property type="match status" value="1"/>
</dbReference>
<gene>
    <name evidence="3" type="ORF">Lgee_1702</name>
</gene>
<evidence type="ECO:0000313" key="4">
    <source>
        <dbReference type="Proteomes" id="UP000054785"/>
    </source>
</evidence>
<dbReference type="Proteomes" id="UP000054785">
    <property type="component" value="Unassembled WGS sequence"/>
</dbReference>
<dbReference type="OrthoDB" id="335726at2"/>
<dbReference type="SUPFAM" id="SSF51735">
    <property type="entry name" value="NAD(P)-binding Rossmann-fold domains"/>
    <property type="match status" value="1"/>
</dbReference>
<accession>A0A0W0TQQ3</accession>
<reference evidence="3 4" key="1">
    <citation type="submission" date="2015-11" db="EMBL/GenBank/DDBJ databases">
        <title>Genomic analysis of 38 Legionella species identifies large and diverse effector repertoires.</title>
        <authorList>
            <person name="Burstein D."/>
            <person name="Amaro F."/>
            <person name="Zusman T."/>
            <person name="Lifshitz Z."/>
            <person name="Cohen O."/>
            <person name="Gilbert J.A."/>
            <person name="Pupko T."/>
            <person name="Shuman H.A."/>
            <person name="Segal G."/>
        </authorList>
    </citation>
    <scope>NUCLEOTIDE SEQUENCE [LARGE SCALE GENOMIC DNA]</scope>
    <source>
        <strain evidence="3 4">ATCC 49504</strain>
    </source>
</reference>
<proteinExistence type="inferred from homology"/>
<dbReference type="PROSITE" id="PS00061">
    <property type="entry name" value="ADH_SHORT"/>
    <property type="match status" value="1"/>
</dbReference>
<evidence type="ECO:0000256" key="2">
    <source>
        <dbReference type="ARBA" id="ARBA00023002"/>
    </source>
</evidence>
<dbReference type="GO" id="GO:0016491">
    <property type="term" value="F:oxidoreductase activity"/>
    <property type="evidence" value="ECO:0007669"/>
    <property type="project" value="UniProtKB-KW"/>
</dbReference>
<dbReference type="RefSeq" id="WP_028386830.1">
    <property type="nucleotide sequence ID" value="NZ_CAAAHN010000033.1"/>
</dbReference>
<protein>
    <submittedName>
        <fullName evidence="3">Oxidoreductase</fullName>
    </submittedName>
</protein>
<comment type="caution">
    <text evidence="3">The sequence shown here is derived from an EMBL/GenBank/DDBJ whole genome shotgun (WGS) entry which is preliminary data.</text>
</comment>
<dbReference type="PATRIC" id="fig|45065.4.peg.1848"/>
<dbReference type="GO" id="GO:0016020">
    <property type="term" value="C:membrane"/>
    <property type="evidence" value="ECO:0007669"/>
    <property type="project" value="TreeGrafter"/>
</dbReference>
<sequence>MKENLWIVVGATSAIAEAFARMTAAEGAPLLLVARNIERLKVLQADIRLRYKTPCDILTCDLAKDSTPLLYAIENLPGEVFLFLAQGLVLDNNALDKHTIDNMLAVNSASVIHSVHTCLQRAQNTQQIVFLSSVAGMRGRARNSLYGGTKSAVEVYLQGLQQESVKNRHITIARLGFIDTQNTFGLKGAALAISPKRAARACLDALRRKKRMVYIPFFWRIIMGVIVRLPFGIFQRLRQL</sequence>
<dbReference type="InterPro" id="IPR020904">
    <property type="entry name" value="Sc_DH/Rdtase_CS"/>
</dbReference>
<dbReference type="InterPro" id="IPR002347">
    <property type="entry name" value="SDR_fam"/>
</dbReference>
<dbReference type="PANTHER" id="PTHR44196:SF3">
    <property type="entry name" value="SHORT CHAIN DEHYDROGENASE FAMILY PROTEIN"/>
    <property type="match status" value="1"/>
</dbReference>
<dbReference type="EMBL" id="LNYC01000069">
    <property type="protein sequence ID" value="KTC97888.1"/>
    <property type="molecule type" value="Genomic_DNA"/>
</dbReference>
<evidence type="ECO:0000256" key="1">
    <source>
        <dbReference type="ARBA" id="ARBA00006484"/>
    </source>
</evidence>
<keyword evidence="2" id="KW-0560">Oxidoreductase</keyword>
<comment type="similarity">
    <text evidence="1">Belongs to the short-chain dehydrogenases/reductases (SDR) family.</text>
</comment>
<dbReference type="PANTHER" id="PTHR44196">
    <property type="entry name" value="DEHYDROGENASE/REDUCTASE SDR FAMILY MEMBER 7B"/>
    <property type="match status" value="1"/>
</dbReference>
<dbReference type="Pfam" id="PF00106">
    <property type="entry name" value="adh_short"/>
    <property type="match status" value="1"/>
</dbReference>
<dbReference type="STRING" id="45065.Lgee_1702"/>
<keyword evidence="4" id="KW-1185">Reference proteome</keyword>
<dbReference type="InterPro" id="IPR036291">
    <property type="entry name" value="NAD(P)-bd_dom_sf"/>
</dbReference>
<evidence type="ECO:0000313" key="3">
    <source>
        <dbReference type="EMBL" id="KTC97888.1"/>
    </source>
</evidence>
<organism evidence="3 4">
    <name type="scientific">Legionella geestiana</name>
    <dbReference type="NCBI Taxonomy" id="45065"/>
    <lineage>
        <taxon>Bacteria</taxon>
        <taxon>Pseudomonadati</taxon>
        <taxon>Pseudomonadota</taxon>
        <taxon>Gammaproteobacteria</taxon>
        <taxon>Legionellales</taxon>
        <taxon>Legionellaceae</taxon>
        <taxon>Legionella</taxon>
    </lineage>
</organism>
<dbReference type="AlphaFoldDB" id="A0A0W0TQQ3"/>
<name>A0A0W0TQQ3_9GAMM</name>